<dbReference type="PANTHER" id="PTHR47653">
    <property type="entry name" value="PROTEIN BARK BEETLE"/>
    <property type="match status" value="1"/>
</dbReference>
<feature type="disulfide bond" evidence="5">
    <location>
        <begin position="98"/>
        <end position="108"/>
    </location>
</feature>
<evidence type="ECO:0000313" key="10">
    <source>
        <dbReference type="Proteomes" id="UP000007879"/>
    </source>
</evidence>
<proteinExistence type="predicted"/>
<keyword evidence="3 5" id="KW-1015">Disulfide bond</keyword>
<feature type="signal peptide" evidence="7">
    <location>
        <begin position="1"/>
        <end position="20"/>
    </location>
</feature>
<dbReference type="PANTHER" id="PTHR47653:SF1">
    <property type="entry name" value="DELETED IN MALIGNANT BRAIN TUMORS 1 PROTEIN"/>
    <property type="match status" value="1"/>
</dbReference>
<dbReference type="InParanoid" id="A0A1X7VNA9"/>
<dbReference type="Pfam" id="PF00530">
    <property type="entry name" value="SRCR"/>
    <property type="match status" value="2"/>
</dbReference>
<sequence>MDKTSVICLIFVALLSNVNGQGNGAVRLNNYGNTDATNTRGVVEVYYNSRWGTICITDSSYNHIGDVVCHQLGFNGGSSGSVSHNSLNTKAVITNVRCKKDMLVILQCEHGTSVSSCGPSDNVEVNCNTARLWDNPYNGMVRLQGGYYSGQGVVEIYCKESWEAVCNDDQLFKSEAADVVCTQLGYNGHQIYIDSILHDDTTWLHNVDCKSESSSKCLFDCGGGSCPDSFFRCTRYGVNVTCEYNTQISDKGGYINTCKNSGLSGGAIAGIVLGVTVTFVALCACCCCMLWKIKRSKKEDQKELLENKAKNDK</sequence>
<dbReference type="KEGG" id="aqu:105316446"/>
<dbReference type="STRING" id="400682.A0A1X7VNA9"/>
<keyword evidence="4" id="KW-0325">Glycoprotein</keyword>
<dbReference type="PROSITE" id="PS50287">
    <property type="entry name" value="SRCR_2"/>
    <property type="match status" value="2"/>
</dbReference>
<keyword evidence="6" id="KW-0812">Transmembrane</keyword>
<keyword evidence="6" id="KW-1133">Transmembrane helix</keyword>
<feature type="domain" description="SRCR" evidence="8">
    <location>
        <begin position="141"/>
        <end position="243"/>
    </location>
</feature>
<dbReference type="GO" id="GO:0045217">
    <property type="term" value="P:cell-cell junction maintenance"/>
    <property type="evidence" value="ECO:0007669"/>
    <property type="project" value="TreeGrafter"/>
</dbReference>
<name>A0A1X7VNA9_AMPQE</name>
<keyword evidence="2" id="KW-0677">Repeat</keyword>
<dbReference type="InterPro" id="IPR053243">
    <property type="entry name" value="SJ_maturation_regulator"/>
</dbReference>
<dbReference type="Proteomes" id="UP000007879">
    <property type="component" value="Unassembled WGS sequence"/>
</dbReference>
<evidence type="ECO:0000256" key="4">
    <source>
        <dbReference type="ARBA" id="ARBA00023180"/>
    </source>
</evidence>
<dbReference type="SMART" id="SM00202">
    <property type="entry name" value="SR"/>
    <property type="match status" value="2"/>
</dbReference>
<evidence type="ECO:0000313" key="9">
    <source>
        <dbReference type="EnsemblMetazoa" id="Aqu2.1.41369_001"/>
    </source>
</evidence>
<evidence type="ECO:0000256" key="7">
    <source>
        <dbReference type="SAM" id="SignalP"/>
    </source>
</evidence>
<keyword evidence="1 7" id="KW-0732">Signal</keyword>
<dbReference type="GO" id="GO:0016020">
    <property type="term" value="C:membrane"/>
    <property type="evidence" value="ECO:0007669"/>
    <property type="project" value="InterPro"/>
</dbReference>
<feature type="domain" description="SRCR" evidence="8">
    <location>
        <begin position="26"/>
        <end position="128"/>
    </location>
</feature>
<evidence type="ECO:0000256" key="6">
    <source>
        <dbReference type="SAM" id="Phobius"/>
    </source>
</evidence>
<dbReference type="EnsemblMetazoa" id="Aqu2.1.41369_001">
    <property type="protein sequence ID" value="Aqu2.1.41369_001"/>
    <property type="gene ID" value="Aqu2.1.41369"/>
</dbReference>
<evidence type="ECO:0000256" key="2">
    <source>
        <dbReference type="ARBA" id="ARBA00022737"/>
    </source>
</evidence>
<feature type="disulfide bond" evidence="5">
    <location>
        <begin position="181"/>
        <end position="242"/>
    </location>
</feature>
<protein>
    <recommendedName>
        <fullName evidence="8">SRCR domain-containing protein</fullName>
    </recommendedName>
</protein>
<evidence type="ECO:0000256" key="5">
    <source>
        <dbReference type="PROSITE-ProRule" id="PRU00196"/>
    </source>
</evidence>
<dbReference type="EnsemblMetazoa" id="XM_011411338.2">
    <property type="protein sequence ID" value="XP_011409640.1"/>
    <property type="gene ID" value="LOC105316446"/>
</dbReference>
<dbReference type="InterPro" id="IPR036772">
    <property type="entry name" value="SRCR-like_dom_sf"/>
</dbReference>
<dbReference type="SUPFAM" id="SSF56487">
    <property type="entry name" value="SRCR-like"/>
    <property type="match status" value="2"/>
</dbReference>
<evidence type="ECO:0000256" key="3">
    <source>
        <dbReference type="ARBA" id="ARBA00023157"/>
    </source>
</evidence>
<dbReference type="OrthoDB" id="6113375at2759"/>
<dbReference type="Gene3D" id="3.10.250.10">
    <property type="entry name" value="SRCR-like domain"/>
    <property type="match status" value="2"/>
</dbReference>
<feature type="chain" id="PRO_5010872480" description="SRCR domain-containing protein" evidence="7">
    <location>
        <begin position="21"/>
        <end position="313"/>
    </location>
</feature>
<keyword evidence="6" id="KW-0472">Membrane</keyword>
<evidence type="ECO:0000256" key="1">
    <source>
        <dbReference type="ARBA" id="ARBA00022729"/>
    </source>
</evidence>
<dbReference type="InterPro" id="IPR001190">
    <property type="entry name" value="SRCR"/>
</dbReference>
<organism evidence="9">
    <name type="scientific">Amphimedon queenslandica</name>
    <name type="common">Sponge</name>
    <dbReference type="NCBI Taxonomy" id="400682"/>
    <lineage>
        <taxon>Eukaryota</taxon>
        <taxon>Metazoa</taxon>
        <taxon>Porifera</taxon>
        <taxon>Demospongiae</taxon>
        <taxon>Heteroscleromorpha</taxon>
        <taxon>Haplosclerida</taxon>
        <taxon>Niphatidae</taxon>
        <taxon>Amphimedon</taxon>
    </lineage>
</organism>
<keyword evidence="10" id="KW-1185">Reference proteome</keyword>
<dbReference type="AlphaFoldDB" id="A0A1X7VNA9"/>
<comment type="caution">
    <text evidence="5">Lacks conserved residue(s) required for the propagation of feature annotation.</text>
</comment>
<reference evidence="10" key="1">
    <citation type="journal article" date="2010" name="Nature">
        <title>The Amphimedon queenslandica genome and the evolution of animal complexity.</title>
        <authorList>
            <person name="Srivastava M."/>
            <person name="Simakov O."/>
            <person name="Chapman J."/>
            <person name="Fahey B."/>
            <person name="Gauthier M.E."/>
            <person name="Mitros T."/>
            <person name="Richards G.S."/>
            <person name="Conaco C."/>
            <person name="Dacre M."/>
            <person name="Hellsten U."/>
            <person name="Larroux C."/>
            <person name="Putnam N.H."/>
            <person name="Stanke M."/>
            <person name="Adamska M."/>
            <person name="Darling A."/>
            <person name="Degnan S.M."/>
            <person name="Oakley T.H."/>
            <person name="Plachetzki D.C."/>
            <person name="Zhai Y."/>
            <person name="Adamski M."/>
            <person name="Calcino A."/>
            <person name="Cummins S.F."/>
            <person name="Goodstein D.M."/>
            <person name="Harris C."/>
            <person name="Jackson D.J."/>
            <person name="Leys S.P."/>
            <person name="Shu S."/>
            <person name="Woodcroft B.J."/>
            <person name="Vervoort M."/>
            <person name="Kosik K.S."/>
            <person name="Manning G."/>
            <person name="Degnan B.M."/>
            <person name="Rokhsar D.S."/>
        </authorList>
    </citation>
    <scope>NUCLEOTIDE SEQUENCE [LARGE SCALE GENOMIC DNA]</scope>
</reference>
<evidence type="ECO:0000259" key="8">
    <source>
        <dbReference type="PROSITE" id="PS50287"/>
    </source>
</evidence>
<gene>
    <name evidence="9" type="primary">105316446</name>
</gene>
<reference evidence="9" key="2">
    <citation type="submission" date="2017-05" db="UniProtKB">
        <authorList>
            <consortium name="EnsemblMetazoa"/>
        </authorList>
    </citation>
    <scope>IDENTIFICATION</scope>
</reference>
<feature type="transmembrane region" description="Helical" evidence="6">
    <location>
        <begin position="267"/>
        <end position="291"/>
    </location>
</feature>
<accession>A0A1X7VNA9</accession>